<organism evidence="2 3">
    <name type="scientific">Ectorhizobium quercum</name>
    <dbReference type="NCBI Taxonomy" id="2965071"/>
    <lineage>
        <taxon>Bacteria</taxon>
        <taxon>Pseudomonadati</taxon>
        <taxon>Pseudomonadota</taxon>
        <taxon>Alphaproteobacteria</taxon>
        <taxon>Hyphomicrobiales</taxon>
        <taxon>Rhizobiaceae</taxon>
        <taxon>Ectorhizobium</taxon>
    </lineage>
</organism>
<accession>A0AAE3MZE8</accession>
<dbReference type="Proteomes" id="UP001208771">
    <property type="component" value="Unassembled WGS sequence"/>
</dbReference>
<gene>
    <name evidence="2" type="ORF">NOF55_08410</name>
</gene>
<proteinExistence type="predicted"/>
<protein>
    <submittedName>
        <fullName evidence="2">Alpha/beta hydrolase domain-containing protein</fullName>
    </submittedName>
</protein>
<keyword evidence="2" id="KW-0378">Hydrolase</keyword>
<feature type="domain" description="Alpha/beta hydrolase" evidence="1">
    <location>
        <begin position="279"/>
        <end position="655"/>
    </location>
</feature>
<dbReference type="Pfam" id="PF20091">
    <property type="entry name" value="Abhydrolase_10"/>
    <property type="match status" value="1"/>
</dbReference>
<comment type="caution">
    <text evidence="2">The sequence shown here is derived from an EMBL/GenBank/DDBJ whole genome shotgun (WGS) entry which is preliminary data.</text>
</comment>
<keyword evidence="3" id="KW-1185">Reference proteome</keyword>
<evidence type="ECO:0000259" key="1">
    <source>
        <dbReference type="Pfam" id="PF20091"/>
    </source>
</evidence>
<reference evidence="2" key="1">
    <citation type="submission" date="2022-07" db="EMBL/GenBank/DDBJ databases">
        <title>Ectorhizobium quercum gen.nov., sp. nov.</title>
        <authorList>
            <person name="Ma T."/>
            <person name="Li Y."/>
        </authorList>
    </citation>
    <scope>NUCLEOTIDE SEQUENCE</scope>
    <source>
        <strain evidence="2">BDR2-2</strain>
    </source>
</reference>
<sequence length="677" mass="73938">MTTPPRIKITDLTQTDFANGVSFGDTGVYETLSGKAEISVDPADPSVSHAYDMALAGRDDDGHVSAQTDIWILRPKDPAKANGTILFEFVNRGNKRCLQFFNNGAPTNRPSSAADAGNGFLMRQGYTVVIAAWQGDVLPGDGRMTIKVPEATGNGTPLSARIKVEFICDTPGVTCLPLSGKTGTYSYPARSLDPAAARLQRRRYPHAQPETLGSDRWSFTQVLGNGGGLARGDVQGGEQALIPSASHIHLPEGFRPGWIYELTYEATRPLVFDMGFIAVRELIAFFKNDRSPANPLAAGGTLPKFAIAWGRSQSGRCIRDFIYRGFNADYAGRRVFDGMLPHISGAGKTMLNRFANLVVAASRQYEDNLNPADRFPFSYAMSRDHISGRKDAILKRPETDPLVIHTQTASEYWHRRGSLVHTDSRGNDLELPETVRYYYWASSQHWSDPTPAKPPLGICTNHQNIVSTVAFFRGTLLLMQKWLEGEAPPPSRYPKKADGTLVSFEEWRAAFPAIPGTLLPREPNLLPAVDYGPGFDEGAPAPADPAVDANRHYAVLVPATDADGNDRAGLLAPMVQVPLGTYTGWNLRGRGHGYGALHDFSGSYIPFPVSAEERALTGDPRPAILERFDTPQDYSDAIRRAAETLCAEGFYHPDDIEFATAMTLGFGAVNHLHDLST</sequence>
<dbReference type="RefSeq" id="WP_306410893.1">
    <property type="nucleotide sequence ID" value="NZ_JANFPI010000002.1"/>
</dbReference>
<evidence type="ECO:0000313" key="3">
    <source>
        <dbReference type="Proteomes" id="UP001208771"/>
    </source>
</evidence>
<dbReference type="GO" id="GO:0016787">
    <property type="term" value="F:hydrolase activity"/>
    <property type="evidence" value="ECO:0007669"/>
    <property type="project" value="UniProtKB-KW"/>
</dbReference>
<dbReference type="AlphaFoldDB" id="A0AAE3MZE8"/>
<dbReference type="EMBL" id="JANFPI010000002">
    <property type="protein sequence ID" value="MCX8997126.1"/>
    <property type="molecule type" value="Genomic_DNA"/>
</dbReference>
<dbReference type="InterPro" id="IPR045394">
    <property type="entry name" value="Abhydrolase_dom"/>
</dbReference>
<evidence type="ECO:0000313" key="2">
    <source>
        <dbReference type="EMBL" id="MCX8997126.1"/>
    </source>
</evidence>
<name>A0AAE3MZE8_9HYPH</name>